<feature type="compositionally biased region" description="Basic and acidic residues" evidence="1">
    <location>
        <begin position="32"/>
        <end position="46"/>
    </location>
</feature>
<comment type="caution">
    <text evidence="2">The sequence shown here is derived from an EMBL/GenBank/DDBJ whole genome shotgun (WGS) entry which is preliminary data.</text>
</comment>
<protein>
    <submittedName>
        <fullName evidence="2">Uncharacterized protein</fullName>
    </submittedName>
</protein>
<dbReference type="Proteomes" id="UP001219934">
    <property type="component" value="Unassembled WGS sequence"/>
</dbReference>
<organism evidence="2 3">
    <name type="scientific">Pogonophryne albipinna</name>
    <dbReference type="NCBI Taxonomy" id="1090488"/>
    <lineage>
        <taxon>Eukaryota</taxon>
        <taxon>Metazoa</taxon>
        <taxon>Chordata</taxon>
        <taxon>Craniata</taxon>
        <taxon>Vertebrata</taxon>
        <taxon>Euteleostomi</taxon>
        <taxon>Actinopterygii</taxon>
        <taxon>Neopterygii</taxon>
        <taxon>Teleostei</taxon>
        <taxon>Neoteleostei</taxon>
        <taxon>Acanthomorphata</taxon>
        <taxon>Eupercaria</taxon>
        <taxon>Perciformes</taxon>
        <taxon>Notothenioidei</taxon>
        <taxon>Pogonophryne</taxon>
    </lineage>
</organism>
<keyword evidence="3" id="KW-1185">Reference proteome</keyword>
<dbReference type="EMBL" id="JAPTMU010000015">
    <property type="protein sequence ID" value="KAJ4931232.1"/>
    <property type="molecule type" value="Genomic_DNA"/>
</dbReference>
<feature type="compositionally biased region" description="Basic and acidic residues" evidence="1">
    <location>
        <begin position="1"/>
        <end position="10"/>
    </location>
</feature>
<evidence type="ECO:0000313" key="2">
    <source>
        <dbReference type="EMBL" id="KAJ4931232.1"/>
    </source>
</evidence>
<feature type="region of interest" description="Disordered" evidence="1">
    <location>
        <begin position="1"/>
        <end position="67"/>
    </location>
</feature>
<evidence type="ECO:0000313" key="3">
    <source>
        <dbReference type="Proteomes" id="UP001219934"/>
    </source>
</evidence>
<proteinExistence type="predicted"/>
<feature type="non-terminal residue" evidence="2">
    <location>
        <position position="1"/>
    </location>
</feature>
<sequence length="67" mass="7378">MSRRGEEGKRVIRGRQGNQEGDEKCSVLVVDEEAKKKEEKTGDRGTNEVGLTENGKVRNGENPPVPV</sequence>
<reference evidence="2" key="1">
    <citation type="submission" date="2022-11" db="EMBL/GenBank/DDBJ databases">
        <title>Chromosome-level genome of Pogonophryne albipinna.</title>
        <authorList>
            <person name="Jo E."/>
        </authorList>
    </citation>
    <scope>NUCLEOTIDE SEQUENCE</scope>
    <source>
        <strain evidence="2">SGF0006</strain>
        <tissue evidence="2">Muscle</tissue>
    </source>
</reference>
<dbReference type="AlphaFoldDB" id="A0AAD6AUV4"/>
<name>A0AAD6AUV4_9TELE</name>
<evidence type="ECO:0000256" key="1">
    <source>
        <dbReference type="SAM" id="MobiDB-lite"/>
    </source>
</evidence>
<accession>A0AAD6AUV4</accession>
<gene>
    <name evidence="2" type="ORF">JOQ06_025530</name>
</gene>